<dbReference type="GO" id="GO:0005739">
    <property type="term" value="C:mitochondrion"/>
    <property type="evidence" value="ECO:0007669"/>
    <property type="project" value="TreeGrafter"/>
</dbReference>
<accession>A0A9W8AJG1</accession>
<comment type="subcellular location">
    <subcellularLocation>
        <location evidence="1">Membrane</location>
        <topology evidence="1">Multi-pass membrane protein</topology>
    </subcellularLocation>
</comment>
<evidence type="ECO:0000256" key="1">
    <source>
        <dbReference type="ARBA" id="ARBA00004141"/>
    </source>
</evidence>
<gene>
    <name evidence="7" type="ORF">IWQ60_002174</name>
</gene>
<keyword evidence="8" id="KW-1185">Reference proteome</keyword>
<evidence type="ECO:0000313" key="8">
    <source>
        <dbReference type="Proteomes" id="UP001150569"/>
    </source>
</evidence>
<comment type="similarity">
    <text evidence="2 6">Belongs to the peroxisomal membrane protein PXMP2/4 family.</text>
</comment>
<name>A0A9W8AJG1_9FUNG</name>
<keyword evidence="4 6" id="KW-1133">Transmembrane helix</keyword>
<comment type="caution">
    <text evidence="7">The sequence shown here is derived from an EMBL/GenBank/DDBJ whole genome shotgun (WGS) entry which is preliminary data.</text>
</comment>
<evidence type="ECO:0000313" key="7">
    <source>
        <dbReference type="EMBL" id="KAJ1928299.1"/>
    </source>
</evidence>
<dbReference type="InterPro" id="IPR007248">
    <property type="entry name" value="Mpv17_PMP22"/>
</dbReference>
<keyword evidence="5 6" id="KW-0472">Membrane</keyword>
<feature type="transmembrane region" description="Helical" evidence="6">
    <location>
        <begin position="230"/>
        <end position="247"/>
    </location>
</feature>
<dbReference type="AlphaFoldDB" id="A0A9W8AJG1"/>
<dbReference type="PANTHER" id="PTHR11266">
    <property type="entry name" value="PEROXISOMAL MEMBRANE PROTEIN 2, PXMP2 MPV17"/>
    <property type="match status" value="1"/>
</dbReference>
<feature type="transmembrane region" description="Helical" evidence="6">
    <location>
        <begin position="157"/>
        <end position="177"/>
    </location>
</feature>
<dbReference type="PANTHER" id="PTHR11266:SF50">
    <property type="entry name" value="VACUOLAR MEMBRANE PROTEIN YOR292C"/>
    <property type="match status" value="1"/>
</dbReference>
<evidence type="ECO:0000256" key="5">
    <source>
        <dbReference type="ARBA" id="ARBA00023136"/>
    </source>
</evidence>
<dbReference type="GO" id="GO:0016020">
    <property type="term" value="C:membrane"/>
    <property type="evidence" value="ECO:0007669"/>
    <property type="project" value="UniProtKB-SubCell"/>
</dbReference>
<dbReference type="Pfam" id="PF04117">
    <property type="entry name" value="Mpv17_PMP22"/>
    <property type="match status" value="1"/>
</dbReference>
<reference evidence="7" key="1">
    <citation type="submission" date="2022-07" db="EMBL/GenBank/DDBJ databases">
        <title>Phylogenomic reconstructions and comparative analyses of Kickxellomycotina fungi.</title>
        <authorList>
            <person name="Reynolds N.K."/>
            <person name="Stajich J.E."/>
            <person name="Barry K."/>
            <person name="Grigoriev I.V."/>
            <person name="Crous P."/>
            <person name="Smith M.E."/>
        </authorList>
    </citation>
    <scope>NUCLEOTIDE SEQUENCE</scope>
    <source>
        <strain evidence="7">RSA 861</strain>
    </source>
</reference>
<evidence type="ECO:0000256" key="4">
    <source>
        <dbReference type="ARBA" id="ARBA00022989"/>
    </source>
</evidence>
<sequence length="325" mass="34763">MAHFFRAAIGFYAASAKSHPVLTLSLTNATLCAASDVVAQAISARTVKHEVKHRPAAEVPLITLDDTMLEEQAGRQMPSGGLGATGEPTVADTFTAVTVPVDAKGQIPAWATVAAASDGSAASLAAARNATQHFDPTRLPPATVAQVPSFTLDYRRVVNFAAYGAGIAPVLNLWYTFLNSQFPVPLKGAAPAVAGSVAATGRTVAQSVLTSSSTWSTVHAVGKRVLTDQLMWAPVGIGLFFTFITLIEGGRLREIKEKFSQNYLPALFANYKVWPLVQYVNFCYVPLTYQVPFVSLVSLFWNSYLSWLNSKQARVTPEESNPLGG</sequence>
<dbReference type="EMBL" id="JANBPT010000079">
    <property type="protein sequence ID" value="KAJ1928299.1"/>
    <property type="molecule type" value="Genomic_DNA"/>
</dbReference>
<dbReference type="OrthoDB" id="10267969at2759"/>
<evidence type="ECO:0000256" key="6">
    <source>
        <dbReference type="RuleBase" id="RU363053"/>
    </source>
</evidence>
<evidence type="ECO:0000256" key="3">
    <source>
        <dbReference type="ARBA" id="ARBA00022692"/>
    </source>
</evidence>
<keyword evidence="3 6" id="KW-0812">Transmembrane</keyword>
<dbReference type="Proteomes" id="UP001150569">
    <property type="component" value="Unassembled WGS sequence"/>
</dbReference>
<proteinExistence type="inferred from homology"/>
<evidence type="ECO:0000256" key="2">
    <source>
        <dbReference type="ARBA" id="ARBA00006824"/>
    </source>
</evidence>
<organism evidence="7 8">
    <name type="scientific">Tieghemiomyces parasiticus</name>
    <dbReference type="NCBI Taxonomy" id="78921"/>
    <lineage>
        <taxon>Eukaryota</taxon>
        <taxon>Fungi</taxon>
        <taxon>Fungi incertae sedis</taxon>
        <taxon>Zoopagomycota</taxon>
        <taxon>Kickxellomycotina</taxon>
        <taxon>Dimargaritomycetes</taxon>
        <taxon>Dimargaritales</taxon>
        <taxon>Dimargaritaceae</taxon>
        <taxon>Tieghemiomyces</taxon>
    </lineage>
</organism>
<protein>
    <submittedName>
        <fullName evidence="7">Uncharacterized protein</fullName>
    </submittedName>
</protein>